<evidence type="ECO:0000313" key="2">
    <source>
        <dbReference type="Proteomes" id="UP001381693"/>
    </source>
</evidence>
<name>A0AAN8X307_HALRR</name>
<keyword evidence="2" id="KW-1185">Reference proteome</keyword>
<protein>
    <submittedName>
        <fullName evidence="1">Uncharacterized protein</fullName>
    </submittedName>
</protein>
<comment type="caution">
    <text evidence="1">The sequence shown here is derived from an EMBL/GenBank/DDBJ whole genome shotgun (WGS) entry which is preliminary data.</text>
</comment>
<gene>
    <name evidence="1" type="ORF">SK128_021729</name>
</gene>
<evidence type="ECO:0000313" key="1">
    <source>
        <dbReference type="EMBL" id="KAK7075602.1"/>
    </source>
</evidence>
<proteinExistence type="predicted"/>
<dbReference type="AlphaFoldDB" id="A0AAN8X307"/>
<organism evidence="1 2">
    <name type="scientific">Halocaridina rubra</name>
    <name type="common">Hawaiian red shrimp</name>
    <dbReference type="NCBI Taxonomy" id="373956"/>
    <lineage>
        <taxon>Eukaryota</taxon>
        <taxon>Metazoa</taxon>
        <taxon>Ecdysozoa</taxon>
        <taxon>Arthropoda</taxon>
        <taxon>Crustacea</taxon>
        <taxon>Multicrustacea</taxon>
        <taxon>Malacostraca</taxon>
        <taxon>Eumalacostraca</taxon>
        <taxon>Eucarida</taxon>
        <taxon>Decapoda</taxon>
        <taxon>Pleocyemata</taxon>
        <taxon>Caridea</taxon>
        <taxon>Atyoidea</taxon>
        <taxon>Atyidae</taxon>
        <taxon>Halocaridina</taxon>
    </lineage>
</organism>
<dbReference type="EMBL" id="JAXCGZ010010358">
    <property type="protein sequence ID" value="KAK7075602.1"/>
    <property type="molecule type" value="Genomic_DNA"/>
</dbReference>
<reference evidence="1 2" key="1">
    <citation type="submission" date="2023-11" db="EMBL/GenBank/DDBJ databases">
        <title>Halocaridina rubra genome assembly.</title>
        <authorList>
            <person name="Smith C."/>
        </authorList>
    </citation>
    <scope>NUCLEOTIDE SEQUENCE [LARGE SCALE GENOMIC DNA]</scope>
    <source>
        <strain evidence="1">EP-1</strain>
        <tissue evidence="1">Whole</tissue>
    </source>
</reference>
<accession>A0AAN8X307</accession>
<sequence length="67" mass="7792">RISLKPLMFARQLHTSRLVEFPDASLHRRQHNKTFGEDQEFAQLFLQNCQPTTAAETHGRHSHASHE</sequence>
<dbReference type="Proteomes" id="UP001381693">
    <property type="component" value="Unassembled WGS sequence"/>
</dbReference>
<feature type="non-terminal residue" evidence="1">
    <location>
        <position position="1"/>
    </location>
</feature>